<sequence length="170" mass="19749">MGKGNYGERNYASCDRGCCSGGRGLLTAFATRSVERLRLRASLLEKAQERRLAGIGGFMLATSLWMDWLAYVQETGWEERHEELNRRVRARDEAYRRLLLLASHELYRWLKDTYLPAEYLVRETYVRQLRGGTEVDEQALAARRAFNAMLRDDLVDKVRPEIHKLRDPVA</sequence>
<dbReference type="EMBL" id="CP163431">
    <property type="protein sequence ID" value="XDQ02871.1"/>
    <property type="molecule type" value="Genomic_DNA"/>
</dbReference>
<organism evidence="1">
    <name type="scientific">Streptomyces sp. R08</name>
    <dbReference type="NCBI Taxonomy" id="3238624"/>
    <lineage>
        <taxon>Bacteria</taxon>
        <taxon>Bacillati</taxon>
        <taxon>Actinomycetota</taxon>
        <taxon>Actinomycetes</taxon>
        <taxon>Kitasatosporales</taxon>
        <taxon>Streptomycetaceae</taxon>
        <taxon>Streptomyces</taxon>
    </lineage>
</organism>
<reference evidence="1" key="1">
    <citation type="submission" date="2024-07" db="EMBL/GenBank/DDBJ databases">
        <authorList>
            <person name="Yu S.T."/>
        </authorList>
    </citation>
    <scope>NUCLEOTIDE SEQUENCE</scope>
    <source>
        <strain evidence="1">R08</strain>
    </source>
</reference>
<gene>
    <name evidence="1" type="ORF">AB5J58_23140</name>
</gene>
<protein>
    <submittedName>
        <fullName evidence="1">Uncharacterized protein</fullName>
    </submittedName>
</protein>
<accession>A0AB39MCR5</accession>
<dbReference type="AlphaFoldDB" id="A0AB39MCR5"/>
<dbReference type="RefSeq" id="WP_369188943.1">
    <property type="nucleotide sequence ID" value="NZ_CP163431.1"/>
</dbReference>
<name>A0AB39MCR5_9ACTN</name>
<evidence type="ECO:0000313" key="1">
    <source>
        <dbReference type="EMBL" id="XDQ02871.1"/>
    </source>
</evidence>
<proteinExistence type="predicted"/>